<dbReference type="PANTHER" id="PTHR22916">
    <property type="entry name" value="GLYCOSYLTRANSFERASE"/>
    <property type="match status" value="1"/>
</dbReference>
<evidence type="ECO:0000313" key="2">
    <source>
        <dbReference type="EMBL" id="EGF93367.1"/>
    </source>
</evidence>
<dbReference type="InterPro" id="IPR001173">
    <property type="entry name" value="Glyco_trans_2-like"/>
</dbReference>
<dbReference type="Pfam" id="PF00535">
    <property type="entry name" value="Glycos_transf_2"/>
    <property type="match status" value="1"/>
</dbReference>
<proteinExistence type="predicted"/>
<dbReference type="eggNOG" id="COG1216">
    <property type="taxonomic scope" value="Bacteria"/>
</dbReference>
<protein>
    <submittedName>
        <fullName evidence="2">Glycosyl transferase family 2 family protein</fullName>
    </submittedName>
</protein>
<dbReference type="Gene3D" id="3.90.550.10">
    <property type="entry name" value="Spore Coat Polysaccharide Biosynthesis Protein SpsA, Chain A"/>
    <property type="match status" value="1"/>
</dbReference>
<keyword evidence="3" id="KW-1185">Reference proteome</keyword>
<feature type="domain" description="Glycosyltransferase 2-like" evidence="1">
    <location>
        <begin position="5"/>
        <end position="160"/>
    </location>
</feature>
<sequence length="283" mass="33083">MPSLSIITASYNYESYIGETVRSVLSQDHSDWELIIVDDGSSDNSMQVIAALAATDNRIRLLTHPNGQNRGLARTLELGLRHARGDLIAFLESDDLWRPDCLSRRYDAFVRHPDADVLFNAVVPFGDEAECRRYLRDAQVRERRLGRKAWPRYIGRMMLFENVIPTFSAVTIRRETLKFIDLDPPFDCFVDWWLYCQLALRHRFFYVDEALTLWRKHRRSYTRNTDTKRHPSLQAFTRARLDMFQATPSWLVKRVALPVLRRPRLKKLIGGAIHRITTAWASF</sequence>
<dbReference type="OrthoDB" id="5291101at2"/>
<gene>
    <name evidence="2" type="ORF">ABI_18070</name>
</gene>
<dbReference type="Proteomes" id="UP000006512">
    <property type="component" value="Unassembled WGS sequence"/>
</dbReference>
<dbReference type="InterPro" id="IPR029044">
    <property type="entry name" value="Nucleotide-diphossugar_trans"/>
</dbReference>
<evidence type="ECO:0000259" key="1">
    <source>
        <dbReference type="Pfam" id="PF00535"/>
    </source>
</evidence>
<organism evidence="2 3">
    <name type="scientific">Asticcacaulis biprosthecium C19</name>
    <dbReference type="NCBI Taxonomy" id="715226"/>
    <lineage>
        <taxon>Bacteria</taxon>
        <taxon>Pseudomonadati</taxon>
        <taxon>Pseudomonadota</taxon>
        <taxon>Alphaproteobacteria</taxon>
        <taxon>Caulobacterales</taxon>
        <taxon>Caulobacteraceae</taxon>
        <taxon>Asticcacaulis</taxon>
    </lineage>
</organism>
<name>F4QKR5_9CAUL</name>
<evidence type="ECO:0000313" key="3">
    <source>
        <dbReference type="Proteomes" id="UP000006512"/>
    </source>
</evidence>
<dbReference type="HOGENOM" id="CLU_025996_0_7_5"/>
<reference evidence="3" key="1">
    <citation type="submission" date="2011-03" db="EMBL/GenBank/DDBJ databases">
        <title>Draft genome sequence of Brevundimonas diminuta.</title>
        <authorList>
            <person name="Brown P.J.B."/>
            <person name="Buechlein A."/>
            <person name="Hemmerich C."/>
            <person name="Brun Y.V."/>
        </authorList>
    </citation>
    <scope>NUCLEOTIDE SEQUENCE [LARGE SCALE GENOMIC DNA]</scope>
    <source>
        <strain evidence="3">C19</strain>
    </source>
</reference>
<accession>F4QKR5</accession>
<dbReference type="AlphaFoldDB" id="F4QKR5"/>
<dbReference type="GO" id="GO:0016758">
    <property type="term" value="F:hexosyltransferase activity"/>
    <property type="evidence" value="ECO:0007669"/>
    <property type="project" value="UniProtKB-ARBA"/>
</dbReference>
<dbReference type="EMBL" id="GL883077">
    <property type="protein sequence ID" value="EGF93367.1"/>
    <property type="molecule type" value="Genomic_DNA"/>
</dbReference>
<keyword evidence="2" id="KW-0808">Transferase</keyword>
<dbReference type="STRING" id="715226.ABI_18070"/>
<dbReference type="PANTHER" id="PTHR22916:SF3">
    <property type="entry name" value="UDP-GLCNAC:BETAGAL BETA-1,3-N-ACETYLGLUCOSAMINYLTRANSFERASE-LIKE PROTEIN 1"/>
    <property type="match status" value="1"/>
</dbReference>
<dbReference type="RefSeq" id="WP_006272564.1">
    <property type="nucleotide sequence ID" value="NZ_GL883077.1"/>
</dbReference>
<dbReference type="SUPFAM" id="SSF53448">
    <property type="entry name" value="Nucleotide-diphospho-sugar transferases"/>
    <property type="match status" value="1"/>
</dbReference>